<feature type="compositionally biased region" description="Low complexity" evidence="1">
    <location>
        <begin position="82"/>
        <end position="95"/>
    </location>
</feature>
<comment type="caution">
    <text evidence="2">The sequence shown here is derived from an EMBL/GenBank/DDBJ whole genome shotgun (WGS) entry which is preliminary data.</text>
</comment>
<accession>A0A1Q9DRS9</accession>
<feature type="region of interest" description="Disordered" evidence="1">
    <location>
        <begin position="671"/>
        <end position="710"/>
    </location>
</feature>
<feature type="region of interest" description="Disordered" evidence="1">
    <location>
        <begin position="286"/>
        <end position="640"/>
    </location>
</feature>
<feature type="compositionally biased region" description="Acidic residues" evidence="1">
    <location>
        <begin position="378"/>
        <end position="389"/>
    </location>
</feature>
<feature type="compositionally biased region" description="Acidic residues" evidence="1">
    <location>
        <begin position="96"/>
        <end position="106"/>
    </location>
</feature>
<sequence length="710" mass="76369">MANSIIRNRAGAGGLAVVMRDHISRGDIICNSDILIPIIQFHGLRPSVDALFADVEKLMRLAKPSGLPEVKRGWDEDEGSEGSKCTDGSSSSYDSENGESESEFSEDGAVSDKEDYAKSPKIRSPPRRASSAPAPERRLSSCDLDGAESVAKEPCFKEIAIPVSTADRKKELEVLLREEAHLAQLQVLLALQEEELHLADLLAQLVLDEAQCEFKKPYHVTSDDTIPYEFANEPLPVMSDAVQGVLKQHRFESAAADLNPEAPLRVPQPVLDGSKSPKGILDEEVLEEPGTGQLDGSKSPEGIPGEVLEEPKGSKSPEGIPREVLEEPSPGLVQVDESKSPEGIPREVLEEPLEDTGRQSGDGFITPQDRVRRHSSEDESDTEPDDDDDAHPNDPRMTQRYSVRSESLSDHAVADGEAEIEAGPGQGNLRPSRPELLDRLAAISPDEQASLARAAKAGDEEGEDDGEGHSPPAAGGSRGRGKGRGRARGRGKGKGKGGKASKRGADEHGEDPPSKKVKTKKDETSDDLPKKGSEIRPAKKARALKPKPAEDEDSANIEDEGTANIEDEGTANIEDEGTAKIEKSGRGKPKASAKESARPKSKAKASPKLKGKARAKAKGKAKAKAKGKAKAKAKGKAKARVARIRMADLESSSSEDGFVPKTEEERVAYQKAVKSRKSTAYHRAQKDAKARGLDTPEAKEHAKEAYRRTK</sequence>
<evidence type="ECO:0000256" key="1">
    <source>
        <dbReference type="SAM" id="MobiDB-lite"/>
    </source>
</evidence>
<feature type="compositionally biased region" description="Basic and acidic residues" evidence="1">
    <location>
        <begin position="503"/>
        <end position="537"/>
    </location>
</feature>
<feature type="region of interest" description="Disordered" evidence="1">
    <location>
        <begin position="67"/>
        <end position="141"/>
    </location>
</feature>
<keyword evidence="3" id="KW-1185">Reference proteome</keyword>
<feature type="compositionally biased region" description="Basic and acidic residues" evidence="1">
    <location>
        <begin position="684"/>
        <end position="710"/>
    </location>
</feature>
<dbReference type="OrthoDB" id="441470at2759"/>
<feature type="compositionally biased region" description="Basic and acidic residues" evidence="1">
    <location>
        <begin position="309"/>
        <end position="325"/>
    </location>
</feature>
<feature type="compositionally biased region" description="Basic residues" evidence="1">
    <location>
        <begin position="479"/>
        <end position="502"/>
    </location>
</feature>
<proteinExistence type="predicted"/>
<dbReference type="Proteomes" id="UP000186817">
    <property type="component" value="Unassembled WGS sequence"/>
</dbReference>
<dbReference type="EMBL" id="LSRX01000417">
    <property type="protein sequence ID" value="OLP97871.1"/>
    <property type="molecule type" value="Genomic_DNA"/>
</dbReference>
<evidence type="ECO:0000313" key="3">
    <source>
        <dbReference type="Proteomes" id="UP000186817"/>
    </source>
</evidence>
<evidence type="ECO:0000313" key="2">
    <source>
        <dbReference type="EMBL" id="OLP97871.1"/>
    </source>
</evidence>
<dbReference type="AlphaFoldDB" id="A0A1Q9DRS9"/>
<gene>
    <name evidence="2" type="ORF">AK812_SmicGene19728</name>
</gene>
<feature type="compositionally biased region" description="Basic residues" evidence="1">
    <location>
        <begin position="599"/>
        <end position="640"/>
    </location>
</feature>
<feature type="compositionally biased region" description="Basic and acidic residues" evidence="1">
    <location>
        <begin position="336"/>
        <end position="349"/>
    </location>
</feature>
<feature type="compositionally biased region" description="Acidic residues" evidence="1">
    <location>
        <begin position="550"/>
        <end position="576"/>
    </location>
</feature>
<organism evidence="2 3">
    <name type="scientific">Symbiodinium microadriaticum</name>
    <name type="common">Dinoflagellate</name>
    <name type="synonym">Zooxanthella microadriatica</name>
    <dbReference type="NCBI Taxonomy" id="2951"/>
    <lineage>
        <taxon>Eukaryota</taxon>
        <taxon>Sar</taxon>
        <taxon>Alveolata</taxon>
        <taxon>Dinophyceae</taxon>
        <taxon>Suessiales</taxon>
        <taxon>Symbiodiniaceae</taxon>
        <taxon>Symbiodinium</taxon>
    </lineage>
</organism>
<protein>
    <submittedName>
        <fullName evidence="2">Uncharacterized protein</fullName>
    </submittedName>
</protein>
<reference evidence="2 3" key="1">
    <citation type="submission" date="2016-02" db="EMBL/GenBank/DDBJ databases">
        <title>Genome analysis of coral dinoflagellate symbionts highlights evolutionary adaptations to a symbiotic lifestyle.</title>
        <authorList>
            <person name="Aranda M."/>
            <person name="Li Y."/>
            <person name="Liew Y.J."/>
            <person name="Baumgarten S."/>
            <person name="Simakov O."/>
            <person name="Wilson M."/>
            <person name="Piel J."/>
            <person name="Ashoor H."/>
            <person name="Bougouffa S."/>
            <person name="Bajic V.B."/>
            <person name="Ryu T."/>
            <person name="Ravasi T."/>
            <person name="Bayer T."/>
            <person name="Micklem G."/>
            <person name="Kim H."/>
            <person name="Bhak J."/>
            <person name="Lajeunesse T.C."/>
            <person name="Voolstra C.R."/>
        </authorList>
    </citation>
    <scope>NUCLEOTIDE SEQUENCE [LARGE SCALE GENOMIC DNA]</scope>
    <source>
        <strain evidence="2 3">CCMP2467</strain>
    </source>
</reference>
<name>A0A1Q9DRS9_SYMMI</name>
<feature type="region of interest" description="Disordered" evidence="1">
    <location>
        <begin position="258"/>
        <end position="277"/>
    </location>
</feature>